<dbReference type="Proteomes" id="UP000813462">
    <property type="component" value="Unassembled WGS sequence"/>
</dbReference>
<dbReference type="Gene3D" id="1.20.5.110">
    <property type="match status" value="1"/>
</dbReference>
<dbReference type="InterPro" id="IPR006011">
    <property type="entry name" value="Syntaxin_N"/>
</dbReference>
<dbReference type="GO" id="GO:0006886">
    <property type="term" value="P:intracellular protein transport"/>
    <property type="evidence" value="ECO:0007669"/>
    <property type="project" value="TreeGrafter"/>
</dbReference>
<evidence type="ECO:0000256" key="2">
    <source>
        <dbReference type="ARBA" id="ARBA00022927"/>
    </source>
</evidence>
<proteinExistence type="inferred from homology"/>
<gene>
    <name evidence="5" type="ORF">FEM48_Zijuj09G0229500</name>
</gene>
<feature type="compositionally biased region" description="Low complexity" evidence="3">
    <location>
        <begin position="137"/>
        <end position="149"/>
    </location>
</feature>
<feature type="domain" description="T-SNARE coiled-coil homology" evidence="4">
    <location>
        <begin position="185"/>
        <end position="247"/>
    </location>
</feature>
<feature type="region of interest" description="Disordered" evidence="3">
    <location>
        <begin position="1"/>
        <end position="25"/>
    </location>
</feature>
<dbReference type="AlphaFoldDB" id="A0A978UVT4"/>
<name>A0A978UVT4_ZIZJJ</name>
<dbReference type="InterPro" id="IPR045242">
    <property type="entry name" value="Syntaxin"/>
</dbReference>
<evidence type="ECO:0000256" key="1">
    <source>
        <dbReference type="ARBA" id="ARBA00009063"/>
    </source>
</evidence>
<evidence type="ECO:0000313" key="5">
    <source>
        <dbReference type="EMBL" id="KAH7518984.1"/>
    </source>
</evidence>
<dbReference type="CDD" id="cd15840">
    <property type="entry name" value="SNARE_Qa"/>
    <property type="match status" value="1"/>
</dbReference>
<dbReference type="PROSITE" id="PS50192">
    <property type="entry name" value="T_SNARE"/>
    <property type="match status" value="1"/>
</dbReference>
<dbReference type="Gene3D" id="1.20.58.70">
    <property type="match status" value="1"/>
</dbReference>
<sequence length="280" mass="31047">MSFQDLERNAGQRKPSSSSSSSSSSPAQAVAAGIFQINTAVVSFRRLVDAIGTVKDTPDHRQKLHNARQRILELVKETSANLKSLSQLDRDSHVNVLSNQNKKIEDAKLAKDFQTTLHEFQKLQQLASQRESSYIPSSSSSSAAATSTAQHLESAVDQDQERQPFLMQQKRQGVVLLDNEIAFNETIIEEREQGIKEIQEQIGQANDIFKDLAVLIHEQGVVIDDIQSNIDSSSAATTEARVQLAKASKSVKSKCSWLQCRKSWCACADVLLMSLPRTYM</sequence>
<dbReference type="Pfam" id="PF14523">
    <property type="entry name" value="Syntaxin_2"/>
    <property type="match status" value="1"/>
</dbReference>
<comment type="caution">
    <text evidence="5">The sequence shown here is derived from an EMBL/GenBank/DDBJ whole genome shotgun (WGS) entry which is preliminary data.</text>
</comment>
<dbReference type="PANTHER" id="PTHR19957">
    <property type="entry name" value="SYNTAXIN"/>
    <property type="match status" value="1"/>
</dbReference>
<dbReference type="SUPFAM" id="SSF47661">
    <property type="entry name" value="t-snare proteins"/>
    <property type="match status" value="1"/>
</dbReference>
<dbReference type="InterPro" id="IPR000727">
    <property type="entry name" value="T_SNARE_dom"/>
</dbReference>
<evidence type="ECO:0000256" key="3">
    <source>
        <dbReference type="SAM" id="MobiDB-lite"/>
    </source>
</evidence>
<evidence type="ECO:0000313" key="6">
    <source>
        <dbReference type="Proteomes" id="UP000813462"/>
    </source>
</evidence>
<dbReference type="GO" id="GO:0012505">
    <property type="term" value="C:endomembrane system"/>
    <property type="evidence" value="ECO:0007669"/>
    <property type="project" value="TreeGrafter"/>
</dbReference>
<dbReference type="GO" id="GO:0031201">
    <property type="term" value="C:SNARE complex"/>
    <property type="evidence" value="ECO:0007669"/>
    <property type="project" value="TreeGrafter"/>
</dbReference>
<dbReference type="GO" id="GO:0005484">
    <property type="term" value="F:SNAP receptor activity"/>
    <property type="evidence" value="ECO:0007669"/>
    <property type="project" value="TreeGrafter"/>
</dbReference>
<comment type="similarity">
    <text evidence="1">Belongs to the syntaxin family.</text>
</comment>
<dbReference type="GO" id="GO:0000149">
    <property type="term" value="F:SNARE binding"/>
    <property type="evidence" value="ECO:0007669"/>
    <property type="project" value="TreeGrafter"/>
</dbReference>
<dbReference type="GO" id="GO:0006906">
    <property type="term" value="P:vesicle fusion"/>
    <property type="evidence" value="ECO:0007669"/>
    <property type="project" value="TreeGrafter"/>
</dbReference>
<feature type="compositionally biased region" description="Basic and acidic residues" evidence="3">
    <location>
        <begin position="1"/>
        <end position="10"/>
    </location>
</feature>
<protein>
    <recommendedName>
        <fullName evidence="4">t-SNARE coiled-coil homology domain-containing protein</fullName>
    </recommendedName>
</protein>
<dbReference type="SMART" id="SM00397">
    <property type="entry name" value="t_SNARE"/>
    <property type="match status" value="1"/>
</dbReference>
<dbReference type="InterPro" id="IPR010989">
    <property type="entry name" value="SNARE"/>
</dbReference>
<dbReference type="PANTHER" id="PTHR19957:SF267">
    <property type="entry name" value="SYNTAXIN-22-LIKE"/>
    <property type="match status" value="1"/>
</dbReference>
<accession>A0A978UVT4</accession>
<dbReference type="EMBL" id="JAEACU010000009">
    <property type="protein sequence ID" value="KAH7518984.1"/>
    <property type="molecule type" value="Genomic_DNA"/>
</dbReference>
<reference evidence="5" key="1">
    <citation type="journal article" date="2021" name="Front. Plant Sci.">
        <title>Chromosome-Scale Genome Assembly for Chinese Sour Jujube and Insights Into Its Genome Evolution and Domestication Signature.</title>
        <authorList>
            <person name="Shen L.-Y."/>
            <person name="Luo H."/>
            <person name="Wang X.-L."/>
            <person name="Wang X.-M."/>
            <person name="Qiu X.-J."/>
            <person name="Liu H."/>
            <person name="Zhou S.-S."/>
            <person name="Jia K.-H."/>
            <person name="Nie S."/>
            <person name="Bao Y.-T."/>
            <person name="Zhang R.-G."/>
            <person name="Yun Q.-Z."/>
            <person name="Chai Y.-H."/>
            <person name="Lu J.-Y."/>
            <person name="Li Y."/>
            <person name="Zhao S.-W."/>
            <person name="Mao J.-F."/>
            <person name="Jia S.-G."/>
            <person name="Mao Y.-M."/>
        </authorList>
    </citation>
    <scope>NUCLEOTIDE SEQUENCE</scope>
    <source>
        <strain evidence="5">AT0</strain>
        <tissue evidence="5">Leaf</tissue>
    </source>
</reference>
<dbReference type="GO" id="GO:0048278">
    <property type="term" value="P:vesicle docking"/>
    <property type="evidence" value="ECO:0007669"/>
    <property type="project" value="TreeGrafter"/>
</dbReference>
<organism evidence="5 6">
    <name type="scientific">Ziziphus jujuba var. spinosa</name>
    <dbReference type="NCBI Taxonomy" id="714518"/>
    <lineage>
        <taxon>Eukaryota</taxon>
        <taxon>Viridiplantae</taxon>
        <taxon>Streptophyta</taxon>
        <taxon>Embryophyta</taxon>
        <taxon>Tracheophyta</taxon>
        <taxon>Spermatophyta</taxon>
        <taxon>Magnoliopsida</taxon>
        <taxon>eudicotyledons</taxon>
        <taxon>Gunneridae</taxon>
        <taxon>Pentapetalae</taxon>
        <taxon>rosids</taxon>
        <taxon>fabids</taxon>
        <taxon>Rosales</taxon>
        <taxon>Rhamnaceae</taxon>
        <taxon>Paliureae</taxon>
        <taxon>Ziziphus</taxon>
    </lineage>
</organism>
<evidence type="ECO:0000259" key="4">
    <source>
        <dbReference type="PROSITE" id="PS50192"/>
    </source>
</evidence>
<feature type="region of interest" description="Disordered" evidence="3">
    <location>
        <begin position="131"/>
        <end position="161"/>
    </location>
</feature>
<dbReference type="SMART" id="SM00503">
    <property type="entry name" value="SynN"/>
    <property type="match status" value="1"/>
</dbReference>
<keyword evidence="2" id="KW-0813">Transport</keyword>
<feature type="compositionally biased region" description="Low complexity" evidence="3">
    <location>
        <begin position="16"/>
        <end position="25"/>
    </location>
</feature>
<keyword evidence="2" id="KW-0653">Protein transport</keyword>